<dbReference type="Proteomes" id="UP001295684">
    <property type="component" value="Unassembled WGS sequence"/>
</dbReference>
<organism evidence="1 2">
    <name type="scientific">Euplotes crassus</name>
    <dbReference type="NCBI Taxonomy" id="5936"/>
    <lineage>
        <taxon>Eukaryota</taxon>
        <taxon>Sar</taxon>
        <taxon>Alveolata</taxon>
        <taxon>Ciliophora</taxon>
        <taxon>Intramacronucleata</taxon>
        <taxon>Spirotrichea</taxon>
        <taxon>Hypotrichia</taxon>
        <taxon>Euplotida</taxon>
        <taxon>Euplotidae</taxon>
        <taxon>Moneuplotes</taxon>
    </lineage>
</organism>
<reference evidence="1" key="1">
    <citation type="submission" date="2023-07" db="EMBL/GenBank/DDBJ databases">
        <authorList>
            <consortium name="AG Swart"/>
            <person name="Singh M."/>
            <person name="Singh A."/>
            <person name="Seah K."/>
            <person name="Emmerich C."/>
        </authorList>
    </citation>
    <scope>NUCLEOTIDE SEQUENCE</scope>
    <source>
        <strain evidence="1">DP1</strain>
    </source>
</reference>
<dbReference type="EMBL" id="CAMPGE010004317">
    <property type="protein sequence ID" value="CAI2363165.1"/>
    <property type="molecule type" value="Genomic_DNA"/>
</dbReference>
<evidence type="ECO:0000313" key="1">
    <source>
        <dbReference type="EMBL" id="CAI2363165.1"/>
    </source>
</evidence>
<dbReference type="AlphaFoldDB" id="A0AAD1XAA2"/>
<evidence type="ECO:0000313" key="2">
    <source>
        <dbReference type="Proteomes" id="UP001295684"/>
    </source>
</evidence>
<gene>
    <name evidence="1" type="ORF">ECRASSUSDP1_LOCUS4495</name>
</gene>
<comment type="caution">
    <text evidence="1">The sequence shown here is derived from an EMBL/GenBank/DDBJ whole genome shotgun (WGS) entry which is preliminary data.</text>
</comment>
<protein>
    <submittedName>
        <fullName evidence="1">Uncharacterized protein</fullName>
    </submittedName>
</protein>
<proteinExistence type="predicted"/>
<name>A0AAD1XAA2_EUPCR</name>
<sequence length="595" mass="68741">MLSRAFGSSRGCIKRVFTRKTALPQGITAMPHRVSRRFHKISLLNKNVTSCFRDSQIIFSSMNKYYLSTGIDSRSEISEIMSQFSSKSKSLNVQEIVTIMDKIICVNAKPEELESYKSSFDQIASAALEKIHEITSGAEALVYLRFFSEKYDPCDETLSKLDSMSLNLPGSSTETILDILESLNNNNRLSQEICIEAAQELKRRISKMQLKDIPVASSLICSCQLHDDKFVEALEERLFDICLAGEVYDMPLDEFVLLCTVISEFELPYKIFLEDARDFAMSKLEEFTPEQLSTVVSTYLVFCDDTKLANHAEKRIMKIRRRLTVEECLSLMQTYILYDSSEEIWTTFDITIGRNMRKVQDFQVLMILNLFSKAPYHIRRLFKAFVEKIKTTDFELKDLASIARIYGETGYNDDDIYQYLDHALSDQIKDMSDGSVVSTLIGFLNPEIDSKFEILPKLESHIQEIMPKIKLHNVATLLLRYGQLSEGSEEMKNVCTNRIVEIFTSEITNSEDVSALELVLTMYSFNISKVDAKCYYPILNHLVAKKEEFDLERLDEIHSMLMKFHEDSMFSYPILQFKYERDKYFENGIKKQIYE</sequence>
<keyword evidence="2" id="KW-1185">Reference proteome</keyword>
<accession>A0AAD1XAA2</accession>